<gene>
    <name evidence="6" type="ORF">CASFOL_003069</name>
</gene>
<dbReference type="GO" id="GO:0000160">
    <property type="term" value="P:phosphorelay signal transduction system"/>
    <property type="evidence" value="ECO:0007669"/>
    <property type="project" value="UniProtKB-KW"/>
</dbReference>
<evidence type="ECO:0000313" key="7">
    <source>
        <dbReference type="Proteomes" id="UP001632038"/>
    </source>
</evidence>
<name>A0ABD3EGD9_9LAMI</name>
<dbReference type="EMBL" id="JAVIJP010000005">
    <property type="protein sequence ID" value="KAL3653388.1"/>
    <property type="molecule type" value="Genomic_DNA"/>
</dbReference>
<keyword evidence="3" id="KW-0804">Transcription</keyword>
<dbReference type="Proteomes" id="UP001632038">
    <property type="component" value="Unassembled WGS sequence"/>
</dbReference>
<feature type="domain" description="Response regulatory" evidence="5">
    <location>
        <begin position="21"/>
        <end position="147"/>
    </location>
</feature>
<protein>
    <recommendedName>
        <fullName evidence="5">Response regulatory domain-containing protein</fullName>
    </recommendedName>
</protein>
<comment type="caution">
    <text evidence="6">The sequence shown here is derived from an EMBL/GenBank/DDBJ whole genome shotgun (WGS) entry which is preliminary data.</text>
</comment>
<evidence type="ECO:0000259" key="5">
    <source>
        <dbReference type="PROSITE" id="PS50110"/>
    </source>
</evidence>
<dbReference type="PANTHER" id="PTHR43874:SF99">
    <property type="entry name" value="TWO-COMPONENT RESPONSE REGULATOR ARR16"/>
    <property type="match status" value="1"/>
</dbReference>
<dbReference type="AlphaFoldDB" id="A0ABD3EGD9"/>
<dbReference type="InterPro" id="IPR045279">
    <property type="entry name" value="ARR-like"/>
</dbReference>
<comment type="caution">
    <text evidence="4">Lacks conserved residue(s) required for the propagation of feature annotation.</text>
</comment>
<accession>A0ABD3EGD9</accession>
<reference evidence="7" key="1">
    <citation type="journal article" date="2024" name="IScience">
        <title>Strigolactones Initiate the Formation of Haustorium-like Structures in Castilleja.</title>
        <authorList>
            <person name="Buerger M."/>
            <person name="Peterson D."/>
            <person name="Chory J."/>
        </authorList>
    </citation>
    <scope>NUCLEOTIDE SEQUENCE [LARGE SCALE GENOMIC DNA]</scope>
</reference>
<dbReference type="InterPro" id="IPR011006">
    <property type="entry name" value="CheY-like_superfamily"/>
</dbReference>
<sequence>MESFSSKQFNASISQIVDQPHVLLVDDDPNTLNYLGTMFGACKCLVSTSVSERVLQILEYIYAHRTKLNMICVNYKSSESGLNGYELLVQFKRSGSAAKDVPVVIYCHDPNPDQQIELNNCMIAGASMVFEKSLIMLAEVVDLMKRIQQ</sequence>
<keyword evidence="7" id="KW-1185">Reference proteome</keyword>
<keyword evidence="2" id="KW-0805">Transcription regulation</keyword>
<evidence type="ECO:0000313" key="6">
    <source>
        <dbReference type="EMBL" id="KAL3653388.1"/>
    </source>
</evidence>
<evidence type="ECO:0000256" key="3">
    <source>
        <dbReference type="ARBA" id="ARBA00023163"/>
    </source>
</evidence>
<evidence type="ECO:0000256" key="1">
    <source>
        <dbReference type="ARBA" id="ARBA00023012"/>
    </source>
</evidence>
<dbReference type="PROSITE" id="PS50110">
    <property type="entry name" value="RESPONSE_REGULATORY"/>
    <property type="match status" value="1"/>
</dbReference>
<keyword evidence="1" id="KW-0902">Two-component regulatory system</keyword>
<proteinExistence type="predicted"/>
<evidence type="ECO:0000256" key="4">
    <source>
        <dbReference type="PROSITE-ProRule" id="PRU00169"/>
    </source>
</evidence>
<dbReference type="Gene3D" id="3.40.50.2300">
    <property type="match status" value="1"/>
</dbReference>
<evidence type="ECO:0000256" key="2">
    <source>
        <dbReference type="ARBA" id="ARBA00023015"/>
    </source>
</evidence>
<dbReference type="InterPro" id="IPR001789">
    <property type="entry name" value="Sig_transdc_resp-reg_receiver"/>
</dbReference>
<dbReference type="SUPFAM" id="SSF52172">
    <property type="entry name" value="CheY-like"/>
    <property type="match status" value="1"/>
</dbReference>
<organism evidence="6 7">
    <name type="scientific">Castilleja foliolosa</name>
    <dbReference type="NCBI Taxonomy" id="1961234"/>
    <lineage>
        <taxon>Eukaryota</taxon>
        <taxon>Viridiplantae</taxon>
        <taxon>Streptophyta</taxon>
        <taxon>Embryophyta</taxon>
        <taxon>Tracheophyta</taxon>
        <taxon>Spermatophyta</taxon>
        <taxon>Magnoliopsida</taxon>
        <taxon>eudicotyledons</taxon>
        <taxon>Gunneridae</taxon>
        <taxon>Pentapetalae</taxon>
        <taxon>asterids</taxon>
        <taxon>lamiids</taxon>
        <taxon>Lamiales</taxon>
        <taxon>Orobanchaceae</taxon>
        <taxon>Pedicularideae</taxon>
        <taxon>Castillejinae</taxon>
        <taxon>Castilleja</taxon>
    </lineage>
</organism>
<dbReference type="PANTHER" id="PTHR43874">
    <property type="entry name" value="TWO-COMPONENT RESPONSE REGULATOR"/>
    <property type="match status" value="1"/>
</dbReference>